<dbReference type="InterPro" id="IPR003961">
    <property type="entry name" value="FN3_dom"/>
</dbReference>
<gene>
    <name evidence="10" type="ORF">OFUS_LOCUS23068</name>
</gene>
<dbReference type="InterPro" id="IPR036116">
    <property type="entry name" value="FN3_sf"/>
</dbReference>
<evidence type="ECO:0000256" key="5">
    <source>
        <dbReference type="ARBA" id="ARBA00022989"/>
    </source>
</evidence>
<feature type="transmembrane region" description="Helical" evidence="8">
    <location>
        <begin position="102"/>
        <end position="128"/>
    </location>
</feature>
<dbReference type="GO" id="GO:0030425">
    <property type="term" value="C:dendrite"/>
    <property type="evidence" value="ECO:0007669"/>
    <property type="project" value="TreeGrafter"/>
</dbReference>
<dbReference type="Proteomes" id="UP000749559">
    <property type="component" value="Unassembled WGS sequence"/>
</dbReference>
<keyword evidence="3" id="KW-0547">Nucleotide-binding</keyword>
<keyword evidence="2 8" id="KW-0812">Transmembrane</keyword>
<evidence type="ECO:0000313" key="10">
    <source>
        <dbReference type="EMBL" id="CAH1799003.1"/>
    </source>
</evidence>
<dbReference type="SUPFAM" id="SSF49265">
    <property type="entry name" value="Fibronectin type III"/>
    <property type="match status" value="1"/>
</dbReference>
<dbReference type="PANTHER" id="PTHR46877">
    <property type="entry name" value="EPH RECEPTOR A5"/>
    <property type="match status" value="1"/>
</dbReference>
<evidence type="ECO:0000256" key="8">
    <source>
        <dbReference type="SAM" id="Phobius"/>
    </source>
</evidence>
<dbReference type="Gene3D" id="1.20.5.510">
    <property type="entry name" value="Single helix bin"/>
    <property type="match status" value="1"/>
</dbReference>
<evidence type="ECO:0000256" key="6">
    <source>
        <dbReference type="ARBA" id="ARBA00023136"/>
    </source>
</evidence>
<dbReference type="GO" id="GO:0005005">
    <property type="term" value="F:transmembrane-ephrin receptor activity"/>
    <property type="evidence" value="ECO:0007669"/>
    <property type="project" value="TreeGrafter"/>
</dbReference>
<dbReference type="CDD" id="cd00063">
    <property type="entry name" value="FN3"/>
    <property type="match status" value="1"/>
</dbReference>
<evidence type="ECO:0000259" key="9">
    <source>
        <dbReference type="PROSITE" id="PS50853"/>
    </source>
</evidence>
<keyword evidence="5 8" id="KW-1133">Transmembrane helix</keyword>
<keyword evidence="7" id="KW-0675">Receptor</keyword>
<evidence type="ECO:0000256" key="3">
    <source>
        <dbReference type="ARBA" id="ARBA00022741"/>
    </source>
</evidence>
<evidence type="ECO:0000256" key="7">
    <source>
        <dbReference type="ARBA" id="ARBA00023170"/>
    </source>
</evidence>
<dbReference type="PROSITE" id="PS50853">
    <property type="entry name" value="FN3"/>
    <property type="match status" value="1"/>
</dbReference>
<evidence type="ECO:0000256" key="4">
    <source>
        <dbReference type="ARBA" id="ARBA00022840"/>
    </source>
</evidence>
<dbReference type="SMART" id="SM00060">
    <property type="entry name" value="FN3"/>
    <property type="match status" value="1"/>
</dbReference>
<dbReference type="InterPro" id="IPR013783">
    <property type="entry name" value="Ig-like_fold"/>
</dbReference>
<keyword evidence="4" id="KW-0067">ATP-binding</keyword>
<dbReference type="EMBL" id="CAIIXF020000011">
    <property type="protein sequence ID" value="CAH1799003.1"/>
    <property type="molecule type" value="Genomic_DNA"/>
</dbReference>
<dbReference type="InterPro" id="IPR050449">
    <property type="entry name" value="Ephrin_rcpt_TKs"/>
</dbReference>
<dbReference type="CDD" id="cd12087">
    <property type="entry name" value="TM_EGFR-like"/>
    <property type="match status" value="1"/>
</dbReference>
<evidence type="ECO:0000313" key="11">
    <source>
        <dbReference type="Proteomes" id="UP000749559"/>
    </source>
</evidence>
<dbReference type="Pfam" id="PF00041">
    <property type="entry name" value="fn3"/>
    <property type="match status" value="1"/>
</dbReference>
<comment type="subcellular location">
    <subcellularLocation>
        <location evidence="1">Membrane</location>
        <topology evidence="1">Single-pass membrane protein</topology>
    </subcellularLocation>
</comment>
<evidence type="ECO:0000256" key="2">
    <source>
        <dbReference type="ARBA" id="ARBA00022692"/>
    </source>
</evidence>
<protein>
    <recommendedName>
        <fullName evidence="9">Fibronectin type-III domain-containing protein</fullName>
    </recommendedName>
</protein>
<accession>A0A8S4Q0N8</accession>
<evidence type="ECO:0000256" key="1">
    <source>
        <dbReference type="ARBA" id="ARBA00004167"/>
    </source>
</evidence>
<organism evidence="10 11">
    <name type="scientific">Owenia fusiformis</name>
    <name type="common">Polychaete worm</name>
    <dbReference type="NCBI Taxonomy" id="6347"/>
    <lineage>
        <taxon>Eukaryota</taxon>
        <taxon>Metazoa</taxon>
        <taxon>Spiralia</taxon>
        <taxon>Lophotrochozoa</taxon>
        <taxon>Annelida</taxon>
        <taxon>Polychaeta</taxon>
        <taxon>Sedentaria</taxon>
        <taxon>Canalipalpata</taxon>
        <taxon>Sabellida</taxon>
        <taxon>Oweniida</taxon>
        <taxon>Oweniidae</taxon>
        <taxon>Owenia</taxon>
    </lineage>
</organism>
<dbReference type="GO" id="GO:0007411">
    <property type="term" value="P:axon guidance"/>
    <property type="evidence" value="ECO:0007669"/>
    <property type="project" value="TreeGrafter"/>
</dbReference>
<keyword evidence="6 8" id="KW-0472">Membrane</keyword>
<proteinExistence type="predicted"/>
<feature type="domain" description="Fibronectin type-III" evidence="9">
    <location>
        <begin position="3"/>
        <end position="97"/>
    </location>
</feature>
<dbReference type="AlphaFoldDB" id="A0A8S4Q0N8"/>
<reference evidence="10" key="1">
    <citation type="submission" date="2022-03" db="EMBL/GenBank/DDBJ databases">
        <authorList>
            <person name="Martin C."/>
        </authorList>
    </citation>
    <scope>NUCLEOTIDE SEQUENCE</scope>
</reference>
<name>A0A8S4Q0N8_OWEFU</name>
<dbReference type="OrthoDB" id="6381660at2759"/>
<sequence>PTIVRNLTTLREAITDRSIVLFWKEPKIPHGLIKHYVVRYRHAQSTRVEVKQETGTATAIDNLTRGTEYNISVAAFTISEGPSATILARTLSQAPPPPQSQIGAIVGGTIGGLLFLVILVAIILFLVIRRKRRGRSKMSSIAAGKTGSYGNDPYMPEHDQRLWKDKKF</sequence>
<comment type="caution">
    <text evidence="10">The sequence shown here is derived from an EMBL/GenBank/DDBJ whole genome shotgun (WGS) entry which is preliminary data.</text>
</comment>
<dbReference type="Gene3D" id="2.60.40.10">
    <property type="entry name" value="Immunoglobulins"/>
    <property type="match status" value="1"/>
</dbReference>
<feature type="non-terminal residue" evidence="10">
    <location>
        <position position="168"/>
    </location>
</feature>
<dbReference type="GO" id="GO:0005886">
    <property type="term" value="C:plasma membrane"/>
    <property type="evidence" value="ECO:0007669"/>
    <property type="project" value="TreeGrafter"/>
</dbReference>
<dbReference type="GO" id="GO:0005524">
    <property type="term" value="F:ATP binding"/>
    <property type="evidence" value="ECO:0007669"/>
    <property type="project" value="UniProtKB-KW"/>
</dbReference>
<dbReference type="PANTHER" id="PTHR46877:SF14">
    <property type="entry name" value="RECEPTOR PROTEIN-TYROSINE KINASE"/>
    <property type="match status" value="1"/>
</dbReference>
<keyword evidence="11" id="KW-1185">Reference proteome</keyword>